<protein>
    <submittedName>
        <fullName evidence="4">Metallophosphoesterase</fullName>
    </submittedName>
</protein>
<evidence type="ECO:0000259" key="3">
    <source>
        <dbReference type="Pfam" id="PF00149"/>
    </source>
</evidence>
<dbReference type="RefSeq" id="WP_208674289.1">
    <property type="nucleotide sequence ID" value="NZ_CP030139.2"/>
</dbReference>
<dbReference type="Gene3D" id="3.60.21.10">
    <property type="match status" value="1"/>
</dbReference>
<accession>A0AAN1QQ29</accession>
<dbReference type="Proteomes" id="UP000267249">
    <property type="component" value="Chromosome"/>
</dbReference>
<reference evidence="4 5" key="1">
    <citation type="journal article" date="2018" name="Sci. Rep.">
        <title>Genome Features and Biochemical Characteristics of a Robust, Fast Growing and Naturally Transformable Cyanobacterium Synechococcus elongatus PCC 11801 Isolated from India.</title>
        <authorList>
            <person name="Jaiswal D."/>
            <person name="Sengupta A."/>
            <person name="Sohoni S."/>
            <person name="Sengupta S."/>
            <person name="Phadnavis A.G."/>
            <person name="Pakrasi H.B."/>
            <person name="Wangikar P.P."/>
        </authorList>
    </citation>
    <scope>NUCLEOTIDE SEQUENCE [LARGE SCALE GENOMIC DNA]</scope>
    <source>
        <strain evidence="4 5">PCC 11801</strain>
    </source>
</reference>
<evidence type="ECO:0000256" key="1">
    <source>
        <dbReference type="ARBA" id="ARBA00022729"/>
    </source>
</evidence>
<evidence type="ECO:0000256" key="2">
    <source>
        <dbReference type="ARBA" id="ARBA00022801"/>
    </source>
</evidence>
<feature type="domain" description="Calcineurin-like phosphoesterase" evidence="3">
    <location>
        <begin position="44"/>
        <end position="225"/>
    </location>
</feature>
<evidence type="ECO:0000313" key="4">
    <source>
        <dbReference type="EMBL" id="AZB73439.1"/>
    </source>
</evidence>
<keyword evidence="1" id="KW-0732">Signal</keyword>
<dbReference type="Pfam" id="PF00149">
    <property type="entry name" value="Metallophos"/>
    <property type="match status" value="1"/>
</dbReference>
<proteinExistence type="predicted"/>
<dbReference type="InterPro" id="IPR029052">
    <property type="entry name" value="Metallo-depent_PP-like"/>
</dbReference>
<name>A0AAN1QQ29_SYNEL</name>
<dbReference type="SUPFAM" id="SSF56300">
    <property type="entry name" value="Metallo-dependent phosphatases"/>
    <property type="match status" value="1"/>
</dbReference>
<dbReference type="InterPro" id="IPR051558">
    <property type="entry name" value="Metallophosphoesterase_PAP"/>
</dbReference>
<organism evidence="4 5">
    <name type="scientific">Synechococcus elongatus PCC 11801</name>
    <dbReference type="NCBI Taxonomy" id="2219813"/>
    <lineage>
        <taxon>Bacteria</taxon>
        <taxon>Bacillati</taxon>
        <taxon>Cyanobacteriota</taxon>
        <taxon>Cyanophyceae</taxon>
        <taxon>Synechococcales</taxon>
        <taxon>Synechococcaceae</taxon>
        <taxon>Synechococcus</taxon>
    </lineage>
</organism>
<keyword evidence="2" id="KW-0378">Hydrolase</keyword>
<gene>
    <name evidence="4" type="ORF">DOP62_12625</name>
</gene>
<dbReference type="PANTHER" id="PTHR10161:SF14">
    <property type="entry name" value="TARTRATE-RESISTANT ACID PHOSPHATASE TYPE 5"/>
    <property type="match status" value="1"/>
</dbReference>
<sequence>MKRRELLVLGGLSTIAAGMGRQWLQPSPAQAITPLPASDRSLDLRFIAVADTGTGARGQYSVAAAMERYRRSNPYRLALLAGDNIYNNGEIEKIQAVFERPYAPLLQSGVKFRAVLGNHDIRTNNGNDQVRYPGFNMAGRYYQFQEGPVAFFALDTNGNADWNNQLTWLDRALRASTAPWKVVFGHHPIYSSGFYGVNRTLISRLVPLFKRHGVQLYISGHDHSYERTQPIDGTTYLIVGAGAGLRPVGRSAWTAQSASTLSFAGLEVYGNELRIQTFDKDSRLIDQGQIFAS</sequence>
<dbReference type="GO" id="GO:0016787">
    <property type="term" value="F:hydrolase activity"/>
    <property type="evidence" value="ECO:0007669"/>
    <property type="project" value="UniProtKB-KW"/>
</dbReference>
<evidence type="ECO:0000313" key="5">
    <source>
        <dbReference type="Proteomes" id="UP000267249"/>
    </source>
</evidence>
<dbReference type="EMBL" id="CP030139">
    <property type="protein sequence ID" value="AZB73439.1"/>
    <property type="molecule type" value="Genomic_DNA"/>
</dbReference>
<dbReference type="PANTHER" id="PTHR10161">
    <property type="entry name" value="TARTRATE-RESISTANT ACID PHOSPHATASE TYPE 5"/>
    <property type="match status" value="1"/>
</dbReference>
<dbReference type="InterPro" id="IPR004843">
    <property type="entry name" value="Calcineurin-like_PHP"/>
</dbReference>
<dbReference type="AlphaFoldDB" id="A0AAN1QQ29"/>